<dbReference type="InterPro" id="IPR022185">
    <property type="entry name" value="DUF3712"/>
</dbReference>
<dbReference type="STRING" id="246404.A0A507EYZ5"/>
<dbReference type="Pfam" id="PF12505">
    <property type="entry name" value="DUF3712"/>
    <property type="match status" value="3"/>
</dbReference>
<proteinExistence type="predicted"/>
<keyword evidence="1" id="KW-0472">Membrane</keyword>
<evidence type="ECO:0000313" key="2">
    <source>
        <dbReference type="EMBL" id="TPX69181.1"/>
    </source>
</evidence>
<keyword evidence="1" id="KW-1133">Transmembrane helix</keyword>
<reference evidence="2 3" key="1">
    <citation type="journal article" date="2019" name="Sci. Rep.">
        <title>Comparative genomics of chytrid fungi reveal insights into the obligate biotrophic and pathogenic lifestyle of Synchytrium endobioticum.</title>
        <authorList>
            <person name="van de Vossenberg B.T.L.H."/>
            <person name="Warris S."/>
            <person name="Nguyen H.D.T."/>
            <person name="van Gent-Pelzer M.P.E."/>
            <person name="Joly D.L."/>
            <person name="van de Geest H.C."/>
            <person name="Bonants P.J.M."/>
            <person name="Smith D.S."/>
            <person name="Levesque C.A."/>
            <person name="van der Lee T.A.J."/>
        </authorList>
    </citation>
    <scope>NUCLEOTIDE SEQUENCE [LARGE SCALE GENOMIC DNA]</scope>
    <source>
        <strain evidence="2 3">CBS 675.73</strain>
    </source>
</reference>
<dbReference type="PANTHER" id="PTHR35895:SF1">
    <property type="entry name" value="LIPID-BINDING SERUM GLYCOPROTEIN C-TERMINAL DOMAIN-CONTAINING PROTEIN"/>
    <property type="match status" value="1"/>
</dbReference>
<gene>
    <name evidence="2" type="ORF">CcCBS67573_g06931</name>
</gene>
<accession>A0A507EYZ5</accession>
<evidence type="ECO:0000256" key="1">
    <source>
        <dbReference type="SAM" id="Phobius"/>
    </source>
</evidence>
<protein>
    <submittedName>
        <fullName evidence="2">Uncharacterized protein</fullName>
    </submittedName>
</protein>
<dbReference type="AlphaFoldDB" id="A0A507EYZ5"/>
<dbReference type="EMBL" id="QEAP01000325">
    <property type="protein sequence ID" value="TPX69181.1"/>
    <property type="molecule type" value="Genomic_DNA"/>
</dbReference>
<dbReference type="Proteomes" id="UP000320333">
    <property type="component" value="Unassembled WGS sequence"/>
</dbReference>
<dbReference type="PANTHER" id="PTHR35895">
    <property type="entry name" value="CHROMOSOME 16, WHOLE GENOME SHOTGUN SEQUENCE"/>
    <property type="match status" value="1"/>
</dbReference>
<dbReference type="InterPro" id="IPR046368">
    <property type="entry name" value="Tag1"/>
</dbReference>
<keyword evidence="1" id="KW-0812">Transmembrane</keyword>
<organism evidence="2 3">
    <name type="scientific">Chytriomyces confervae</name>
    <dbReference type="NCBI Taxonomy" id="246404"/>
    <lineage>
        <taxon>Eukaryota</taxon>
        <taxon>Fungi</taxon>
        <taxon>Fungi incertae sedis</taxon>
        <taxon>Chytridiomycota</taxon>
        <taxon>Chytridiomycota incertae sedis</taxon>
        <taxon>Chytridiomycetes</taxon>
        <taxon>Chytridiales</taxon>
        <taxon>Chytriomycetaceae</taxon>
        <taxon>Chytriomyces</taxon>
    </lineage>
</organism>
<evidence type="ECO:0000313" key="3">
    <source>
        <dbReference type="Proteomes" id="UP000320333"/>
    </source>
</evidence>
<comment type="caution">
    <text evidence="2">The sequence shown here is derived from an EMBL/GenBank/DDBJ whole genome shotgun (WGS) entry which is preliminary data.</text>
</comment>
<dbReference type="OrthoDB" id="10039566at2759"/>
<feature type="transmembrane region" description="Helical" evidence="1">
    <location>
        <begin position="27"/>
        <end position="49"/>
    </location>
</feature>
<name>A0A507EYZ5_9FUNG</name>
<keyword evidence="3" id="KW-1185">Reference proteome</keyword>
<sequence>MADAENHEEEKPKGRVCCGIEWTKRRIIAFVTSAVILLLAVILLVVFVIGPKIAQSSIDGSTLTLTASAITNATNTSFALKSTGQVTNAGGLPATLNFPNAVTVYWTAREKGEADLPLGTVNLSPITVSGGNGAITLDTVFNVVNADNMATFSTYMIKSKSFSWRMSGVASATAMGLTFNNLNMDKVVTLSGFNGLSQVTVKSFEATAGTGNDVNVNVVTQLVNPSSITMEMGDSFFLFNMGTGAGTMSAKSVTIVPGNNTLTMVGVLSPPASAANATAVKSLNANFASLFANAVDNVVPVSVTGDRTSRPATWLNRAFKSMTLSVSMNLTSIAQDSVSGAELSLDSSSITNVTETSFRLAGAGAAKNAGFMDATLSFPTPVKVSWSNNGVDVPLGTLNLQPVSVSGPTPKSGKVAVDSIFSLTNVDGMARFASFMINSDKFTWKLEGSASAEAYGLGFTNLKLSKTISLGGFNGLKGVTIDRFDLPSSNAELGIAISTDSTIVNPSTISMNMGDVTFDVQTNTGMTIGNLKAADMSIVPGANKYTLNGGMKVADQPALSKLMNDFLNGNGLDSVIVGSTGSTSWLTKALKDMKLTVKVPSPVLTEPIVSGITIPAMAVEMLTSDPTGYSVSVNSPVITAKFKVPYTFPIEVQQVSQSLNFVDEATNTPFAQFVTEMMPASADQSTNILTTSVTGGSLKAIAGQEAVFAKFMYGLTFVDKASVGITGSATSVAKTDAGIATISLPLADHLALTGFQGFQNIQILKTSVVGGTAEGGVQMKVSLILNNPSTLSLATNVDVKMDLVFDPATVGIQGVPPTKVGYAIMPNMKVVPGPNPVLSDCFVMADASNPVSVAVVRALMSGFIAGKTAPMAIKGNLNSIIYDSLKPAFAGLSIPASITGPEAGKKLVLGSRIYPRVTGDKTDLYTDFHIVNPLDTPFYLRRIQAEVVSELTKSVIGTIDFTMDPPFMVPANSDATTPQTLLIQTAAQNVLAPIMVSLLQGGGVQIVHAKQVLTAAIGTYWSMIDYESVGIEVTLGPK</sequence>
<dbReference type="GO" id="GO:0000329">
    <property type="term" value="C:fungal-type vacuole membrane"/>
    <property type="evidence" value="ECO:0007669"/>
    <property type="project" value="InterPro"/>
</dbReference>